<comment type="caution">
    <text evidence="1">The sequence shown here is derived from an EMBL/GenBank/DDBJ whole genome shotgun (WGS) entry which is preliminary data.</text>
</comment>
<sequence length="259" mass="30105">MSNETQSFLSQLLISIISISLGSFLFAGILESYKKDQDLQEEFIKDYFRPMMKLQSSCSSSHNELFLKYGELSASYQLMYNEIVHMAMSPDSELGQHYEVLPMSLIKTNEELKKRVEDLEMTVKKCNIDLFLKYEELALVTGSYPEFKRLAKKHTNTINSIYSERQKKAKENAKNIDPEQLIPLMRKYIAMNPHTNVNKSMLASEIDNISKLTTQHNLIMAEYEELIFKEDNDLFITLHDLYAIKISEKYSGGFISWIF</sequence>
<dbReference type="RefSeq" id="WP_077727464.1">
    <property type="nucleotide sequence ID" value="NZ_AP022650.1"/>
</dbReference>
<dbReference type="AlphaFoldDB" id="A0A799JRG6"/>
<proteinExistence type="predicted"/>
<gene>
    <name evidence="1" type="ORF">HL564_25155</name>
</gene>
<reference evidence="1" key="1">
    <citation type="journal article" date="2018" name="Genome Biol.">
        <title>SKESA: strategic k-mer extension for scrupulous assemblies.</title>
        <authorList>
            <person name="Souvorov A."/>
            <person name="Agarwala R."/>
            <person name="Lipman D.J."/>
        </authorList>
    </citation>
    <scope>NUCLEOTIDE SEQUENCE</scope>
    <source>
        <strain evidence="1">EC00619</strain>
    </source>
</reference>
<dbReference type="EMBL" id="DABGYR010000087">
    <property type="protein sequence ID" value="HAJ1003991.1"/>
    <property type="molecule type" value="Genomic_DNA"/>
</dbReference>
<accession>A0A799JRG6</accession>
<name>A0A799JRG6_ECOLX</name>
<evidence type="ECO:0000313" key="1">
    <source>
        <dbReference type="EMBL" id="HAJ1003991.1"/>
    </source>
</evidence>
<reference evidence="1" key="2">
    <citation type="submission" date="2019-09" db="EMBL/GenBank/DDBJ databases">
        <authorList>
            <consortium name="NCBI Pathogen Detection Project"/>
        </authorList>
    </citation>
    <scope>NUCLEOTIDE SEQUENCE</scope>
    <source>
        <strain evidence="1">EC00619</strain>
    </source>
</reference>
<organism evidence="1">
    <name type="scientific">Escherichia coli</name>
    <dbReference type="NCBI Taxonomy" id="562"/>
    <lineage>
        <taxon>Bacteria</taxon>
        <taxon>Pseudomonadati</taxon>
        <taxon>Pseudomonadota</taxon>
        <taxon>Gammaproteobacteria</taxon>
        <taxon>Enterobacterales</taxon>
        <taxon>Enterobacteriaceae</taxon>
        <taxon>Escherichia</taxon>
    </lineage>
</organism>
<protein>
    <submittedName>
        <fullName evidence="1">Uncharacterized protein</fullName>
    </submittedName>
</protein>